<sequence length="318" mass="35006">MERSPGRREERERPVLDPRGRRTKESSARKTMWNPNAPGQPAYPPNPAYPPSTNPAHPPVPPLQPGYPAGQPVYPPGQPAYPPGGPGYPAGHPSYPGQPGYPPPHSGPYPPGVPGYPVNPMMPGYPMDKKMRKKMKKAHKANKHGHGYGKPDYPSGQPVYPSGQPAYPPGQPGYPIGHPCYPVQPGYPPPHSGPFLPGMAGYLMDKKMRKKMKKAHKHARGEKKQENHRSITAVGLQRSSLGRTGSSDQRYHSRIQIAAACQTQRDRYPGCCNVTDRCCSRCKVAECEDHTSGTDRSSYFVLSHSVTIFFLLKRSKHT</sequence>
<evidence type="ECO:0000313" key="3">
    <source>
        <dbReference type="Proteomes" id="UP001176940"/>
    </source>
</evidence>
<feature type="compositionally biased region" description="Pro residues" evidence="1">
    <location>
        <begin position="73"/>
        <end position="86"/>
    </location>
</feature>
<dbReference type="PANTHER" id="PTHR36287:SF1">
    <property type="entry name" value="PROLINE-RICH PROTEIN 13"/>
    <property type="match status" value="1"/>
</dbReference>
<reference evidence="2" key="1">
    <citation type="submission" date="2023-07" db="EMBL/GenBank/DDBJ databases">
        <authorList>
            <person name="Stuckert A."/>
        </authorList>
    </citation>
    <scope>NUCLEOTIDE SEQUENCE</scope>
</reference>
<feature type="region of interest" description="Disordered" evidence="1">
    <location>
        <begin position="1"/>
        <end position="108"/>
    </location>
</feature>
<proteinExistence type="predicted"/>
<protein>
    <recommendedName>
        <fullName evidence="4">Rhodopsin</fullName>
    </recommendedName>
</protein>
<keyword evidence="3" id="KW-1185">Reference proteome</keyword>
<feature type="compositionally biased region" description="Basic and acidic residues" evidence="1">
    <location>
        <begin position="1"/>
        <end position="28"/>
    </location>
</feature>
<feature type="compositionally biased region" description="Pro residues" evidence="1">
    <location>
        <begin position="41"/>
        <end position="65"/>
    </location>
</feature>
<evidence type="ECO:0000256" key="1">
    <source>
        <dbReference type="SAM" id="MobiDB-lite"/>
    </source>
</evidence>
<name>A0ABN9MP94_9NEOB</name>
<dbReference type="Proteomes" id="UP001176940">
    <property type="component" value="Unassembled WGS sequence"/>
</dbReference>
<organism evidence="2 3">
    <name type="scientific">Ranitomeya imitator</name>
    <name type="common">mimic poison frog</name>
    <dbReference type="NCBI Taxonomy" id="111125"/>
    <lineage>
        <taxon>Eukaryota</taxon>
        <taxon>Metazoa</taxon>
        <taxon>Chordata</taxon>
        <taxon>Craniata</taxon>
        <taxon>Vertebrata</taxon>
        <taxon>Euteleostomi</taxon>
        <taxon>Amphibia</taxon>
        <taxon>Batrachia</taxon>
        <taxon>Anura</taxon>
        <taxon>Neobatrachia</taxon>
        <taxon>Hyloidea</taxon>
        <taxon>Dendrobatidae</taxon>
        <taxon>Dendrobatinae</taxon>
        <taxon>Ranitomeya</taxon>
    </lineage>
</organism>
<accession>A0ABN9MP94</accession>
<gene>
    <name evidence="2" type="ORF">RIMI_LOCUS23214986</name>
</gene>
<evidence type="ECO:0000313" key="2">
    <source>
        <dbReference type="EMBL" id="CAJ0968582.1"/>
    </source>
</evidence>
<dbReference type="EMBL" id="CAUEEQ010079417">
    <property type="protein sequence ID" value="CAJ0968582.1"/>
    <property type="molecule type" value="Genomic_DNA"/>
</dbReference>
<feature type="compositionally biased region" description="Low complexity" evidence="1">
    <location>
        <begin position="89"/>
        <end position="98"/>
    </location>
</feature>
<evidence type="ECO:0008006" key="4">
    <source>
        <dbReference type="Google" id="ProtNLM"/>
    </source>
</evidence>
<dbReference type="PANTHER" id="PTHR36287">
    <property type="match status" value="1"/>
</dbReference>
<feature type="compositionally biased region" description="Pro residues" evidence="1">
    <location>
        <begin position="99"/>
        <end position="108"/>
    </location>
</feature>
<comment type="caution">
    <text evidence="2">The sequence shown here is derived from an EMBL/GenBank/DDBJ whole genome shotgun (WGS) entry which is preliminary data.</text>
</comment>